<accession>A0A0N7KF56</accession>
<reference evidence="1 2" key="3">
    <citation type="journal article" date="2013" name="Rice">
        <title>Improvement of the Oryza sativa Nipponbare reference genome using next generation sequence and optical map data.</title>
        <authorList>
            <person name="Kawahara Y."/>
            <person name="de la Bastide M."/>
            <person name="Hamilton J.P."/>
            <person name="Kanamori H."/>
            <person name="McCombie W.R."/>
            <person name="Ouyang S."/>
            <person name="Schwartz D.C."/>
            <person name="Tanaka T."/>
            <person name="Wu J."/>
            <person name="Zhou S."/>
            <person name="Childs K.L."/>
            <person name="Davidson R.M."/>
            <person name="Lin H."/>
            <person name="Quesada-Ocampo L."/>
            <person name="Vaillancourt B."/>
            <person name="Sakai H."/>
            <person name="Lee S.S."/>
            <person name="Kim J."/>
            <person name="Numa H."/>
            <person name="Itoh T."/>
            <person name="Buell C.R."/>
            <person name="Matsumoto T."/>
        </authorList>
    </citation>
    <scope>NUCLEOTIDE SEQUENCE [LARGE SCALE GENOMIC DNA]</scope>
    <source>
        <strain evidence="2">cv. Nipponbare</strain>
    </source>
</reference>
<dbReference type="PaxDb" id="39947-A0A0N7KF56"/>
<dbReference type="InParanoid" id="A0A0N7KF56"/>
<name>A0A0N7KF56_ORYSJ</name>
<evidence type="ECO:0000313" key="2">
    <source>
        <dbReference type="Proteomes" id="UP000059680"/>
    </source>
</evidence>
<proteinExistence type="predicted"/>
<dbReference type="STRING" id="39947.A0A0N7KF56"/>
<dbReference type="AlphaFoldDB" id="A0A0N7KF56"/>
<dbReference type="Proteomes" id="UP000059680">
    <property type="component" value="Chromosome 2"/>
</dbReference>
<gene>
    <name evidence="1" type="ordered locus">Os02g0305300</name>
    <name evidence="1" type="ORF">OSNPB_020305300</name>
</gene>
<keyword evidence="2" id="KW-1185">Reference proteome</keyword>
<dbReference type="SMR" id="A0A0N7KF56"/>
<sequence length="75" mass="8401">MAEMVVIRPLVSLLKEKVSSYLVEQYKVMKGMEEQRDSLARKLPAILDVIEDAQKGASRPGVVLGSKHSRMCPMK</sequence>
<evidence type="ECO:0000313" key="1">
    <source>
        <dbReference type="EMBL" id="BAS78281.1"/>
    </source>
</evidence>
<reference evidence="2" key="1">
    <citation type="journal article" date="2005" name="Nature">
        <title>The map-based sequence of the rice genome.</title>
        <authorList>
            <consortium name="International rice genome sequencing project (IRGSP)"/>
            <person name="Matsumoto T."/>
            <person name="Wu J."/>
            <person name="Kanamori H."/>
            <person name="Katayose Y."/>
            <person name="Fujisawa M."/>
            <person name="Namiki N."/>
            <person name="Mizuno H."/>
            <person name="Yamamoto K."/>
            <person name="Antonio B.A."/>
            <person name="Baba T."/>
            <person name="Sakata K."/>
            <person name="Nagamura Y."/>
            <person name="Aoki H."/>
            <person name="Arikawa K."/>
            <person name="Arita K."/>
            <person name="Bito T."/>
            <person name="Chiden Y."/>
            <person name="Fujitsuka N."/>
            <person name="Fukunaka R."/>
            <person name="Hamada M."/>
            <person name="Harada C."/>
            <person name="Hayashi A."/>
            <person name="Hijishita S."/>
            <person name="Honda M."/>
            <person name="Hosokawa S."/>
            <person name="Ichikawa Y."/>
            <person name="Idonuma A."/>
            <person name="Iijima M."/>
            <person name="Ikeda M."/>
            <person name="Ikeno M."/>
            <person name="Ito K."/>
            <person name="Ito S."/>
            <person name="Ito T."/>
            <person name="Ito Y."/>
            <person name="Ito Y."/>
            <person name="Iwabuchi A."/>
            <person name="Kamiya K."/>
            <person name="Karasawa W."/>
            <person name="Kurita K."/>
            <person name="Katagiri S."/>
            <person name="Kikuta A."/>
            <person name="Kobayashi H."/>
            <person name="Kobayashi N."/>
            <person name="Machita K."/>
            <person name="Maehara T."/>
            <person name="Masukawa M."/>
            <person name="Mizubayashi T."/>
            <person name="Mukai Y."/>
            <person name="Nagasaki H."/>
            <person name="Nagata Y."/>
            <person name="Naito S."/>
            <person name="Nakashima M."/>
            <person name="Nakama Y."/>
            <person name="Nakamichi Y."/>
            <person name="Nakamura M."/>
            <person name="Meguro A."/>
            <person name="Negishi M."/>
            <person name="Ohta I."/>
            <person name="Ohta T."/>
            <person name="Okamoto M."/>
            <person name="Ono N."/>
            <person name="Saji S."/>
            <person name="Sakaguchi M."/>
            <person name="Sakai K."/>
            <person name="Shibata M."/>
            <person name="Shimokawa T."/>
            <person name="Song J."/>
            <person name="Takazaki Y."/>
            <person name="Terasawa K."/>
            <person name="Tsugane M."/>
            <person name="Tsuji K."/>
            <person name="Ueda S."/>
            <person name="Waki K."/>
            <person name="Yamagata H."/>
            <person name="Yamamoto M."/>
            <person name="Yamamoto S."/>
            <person name="Yamane H."/>
            <person name="Yoshiki S."/>
            <person name="Yoshihara R."/>
            <person name="Yukawa K."/>
            <person name="Zhong H."/>
            <person name="Yano M."/>
            <person name="Yuan Q."/>
            <person name="Ouyang S."/>
            <person name="Liu J."/>
            <person name="Jones K.M."/>
            <person name="Gansberger K."/>
            <person name="Moffat K."/>
            <person name="Hill J."/>
            <person name="Bera J."/>
            <person name="Fadrosh D."/>
            <person name="Jin S."/>
            <person name="Johri S."/>
            <person name="Kim M."/>
            <person name="Overton L."/>
            <person name="Reardon M."/>
            <person name="Tsitrin T."/>
            <person name="Vuong H."/>
            <person name="Weaver B."/>
            <person name="Ciecko A."/>
            <person name="Tallon L."/>
            <person name="Jackson J."/>
            <person name="Pai G."/>
            <person name="Aken S.V."/>
            <person name="Utterback T."/>
            <person name="Reidmuller S."/>
            <person name="Feldblyum T."/>
            <person name="Hsiao J."/>
            <person name="Zismann V."/>
            <person name="Iobst S."/>
            <person name="de Vazeille A.R."/>
            <person name="Buell C.R."/>
            <person name="Ying K."/>
            <person name="Li Y."/>
            <person name="Lu T."/>
            <person name="Huang Y."/>
            <person name="Zhao Q."/>
            <person name="Feng Q."/>
            <person name="Zhang L."/>
            <person name="Zhu J."/>
            <person name="Weng Q."/>
            <person name="Mu J."/>
            <person name="Lu Y."/>
            <person name="Fan D."/>
            <person name="Liu Y."/>
            <person name="Guan J."/>
            <person name="Zhang Y."/>
            <person name="Yu S."/>
            <person name="Liu X."/>
            <person name="Zhang Y."/>
            <person name="Hong G."/>
            <person name="Han B."/>
            <person name="Choisne N."/>
            <person name="Demange N."/>
            <person name="Orjeda G."/>
            <person name="Samain S."/>
            <person name="Cattolico L."/>
            <person name="Pelletier E."/>
            <person name="Couloux A."/>
            <person name="Segurens B."/>
            <person name="Wincker P."/>
            <person name="D'Hont A."/>
            <person name="Scarpelli C."/>
            <person name="Weissenbach J."/>
            <person name="Salanoubat M."/>
            <person name="Quetier F."/>
            <person name="Yu Y."/>
            <person name="Kim H.R."/>
            <person name="Rambo T."/>
            <person name="Currie J."/>
            <person name="Collura K."/>
            <person name="Luo M."/>
            <person name="Yang T."/>
            <person name="Ammiraju J.S.S."/>
            <person name="Engler F."/>
            <person name="Soderlund C."/>
            <person name="Wing R.A."/>
            <person name="Palmer L.E."/>
            <person name="de la Bastide M."/>
            <person name="Spiegel L."/>
            <person name="Nascimento L."/>
            <person name="Zutavern T."/>
            <person name="O'Shaughnessy A."/>
            <person name="Dike S."/>
            <person name="Dedhia N."/>
            <person name="Preston R."/>
            <person name="Balija V."/>
            <person name="McCombie W.R."/>
            <person name="Chow T."/>
            <person name="Chen H."/>
            <person name="Chung M."/>
            <person name="Chen C."/>
            <person name="Shaw J."/>
            <person name="Wu H."/>
            <person name="Hsiao K."/>
            <person name="Chao Y."/>
            <person name="Chu M."/>
            <person name="Cheng C."/>
            <person name="Hour A."/>
            <person name="Lee P."/>
            <person name="Lin S."/>
            <person name="Lin Y."/>
            <person name="Liou J."/>
            <person name="Liu S."/>
            <person name="Hsing Y."/>
            <person name="Raghuvanshi S."/>
            <person name="Mohanty A."/>
            <person name="Bharti A.K."/>
            <person name="Gaur A."/>
            <person name="Gupta V."/>
            <person name="Kumar D."/>
            <person name="Ravi V."/>
            <person name="Vij S."/>
            <person name="Kapur A."/>
            <person name="Khurana P."/>
            <person name="Khurana P."/>
            <person name="Khurana J.P."/>
            <person name="Tyagi A.K."/>
            <person name="Gaikwad K."/>
            <person name="Singh A."/>
            <person name="Dalal V."/>
            <person name="Srivastava S."/>
            <person name="Dixit A."/>
            <person name="Pal A.K."/>
            <person name="Ghazi I.A."/>
            <person name="Yadav M."/>
            <person name="Pandit A."/>
            <person name="Bhargava A."/>
            <person name="Sureshbabu K."/>
            <person name="Batra K."/>
            <person name="Sharma T.R."/>
            <person name="Mohapatra T."/>
            <person name="Singh N.K."/>
            <person name="Messing J."/>
            <person name="Nelson A.B."/>
            <person name="Fuks G."/>
            <person name="Kavchok S."/>
            <person name="Keizer G."/>
            <person name="Linton E."/>
            <person name="Llaca V."/>
            <person name="Song R."/>
            <person name="Tanyolac B."/>
            <person name="Young S."/>
            <person name="Ho-Il K."/>
            <person name="Hahn J.H."/>
            <person name="Sangsakoo G."/>
            <person name="Vanavichit A."/>
            <person name="de Mattos Luiz.A.T."/>
            <person name="Zimmer P.D."/>
            <person name="Malone G."/>
            <person name="Dellagostin O."/>
            <person name="de Oliveira A.C."/>
            <person name="Bevan M."/>
            <person name="Bancroft I."/>
            <person name="Minx P."/>
            <person name="Cordum H."/>
            <person name="Wilson R."/>
            <person name="Cheng Z."/>
            <person name="Jin W."/>
            <person name="Jiang J."/>
            <person name="Leong S.A."/>
            <person name="Iwama H."/>
            <person name="Gojobori T."/>
            <person name="Itoh T."/>
            <person name="Niimura Y."/>
            <person name="Fujii Y."/>
            <person name="Habara T."/>
            <person name="Sakai H."/>
            <person name="Sato Y."/>
            <person name="Wilson G."/>
            <person name="Kumar K."/>
            <person name="McCouch S."/>
            <person name="Juretic N."/>
            <person name="Hoen D."/>
            <person name="Wright S."/>
            <person name="Bruskiewich R."/>
            <person name="Bureau T."/>
            <person name="Miyao A."/>
            <person name="Hirochika H."/>
            <person name="Nishikawa T."/>
            <person name="Kadowaki K."/>
            <person name="Sugiura M."/>
            <person name="Burr B."/>
            <person name="Sasaki T."/>
        </authorList>
    </citation>
    <scope>NUCLEOTIDE SEQUENCE [LARGE SCALE GENOMIC DNA]</scope>
    <source>
        <strain evidence="2">cv. Nipponbare</strain>
    </source>
</reference>
<dbReference type="EMBL" id="AP014958">
    <property type="protein sequence ID" value="BAS78281.1"/>
    <property type="molecule type" value="Genomic_DNA"/>
</dbReference>
<reference evidence="1 2" key="2">
    <citation type="journal article" date="2013" name="Plant Cell Physiol.">
        <title>Rice Annotation Project Database (RAP-DB): an integrative and interactive database for rice genomics.</title>
        <authorList>
            <person name="Sakai H."/>
            <person name="Lee S.S."/>
            <person name="Tanaka T."/>
            <person name="Numa H."/>
            <person name="Kim J."/>
            <person name="Kawahara Y."/>
            <person name="Wakimoto H."/>
            <person name="Yang C.C."/>
            <person name="Iwamoto M."/>
            <person name="Abe T."/>
            <person name="Yamada Y."/>
            <person name="Muto A."/>
            <person name="Inokuchi H."/>
            <person name="Ikemura T."/>
            <person name="Matsumoto T."/>
            <person name="Sasaki T."/>
            <person name="Itoh T."/>
        </authorList>
    </citation>
    <scope>NUCLEOTIDE SEQUENCE [LARGE SCALE GENOMIC DNA]</scope>
    <source>
        <strain evidence="2">cv. Nipponbare</strain>
    </source>
</reference>
<protein>
    <submittedName>
        <fullName evidence="1">Os02g0305300 protein</fullName>
    </submittedName>
</protein>
<organism evidence="1 2">
    <name type="scientific">Oryza sativa subsp. japonica</name>
    <name type="common">Rice</name>
    <dbReference type="NCBI Taxonomy" id="39947"/>
    <lineage>
        <taxon>Eukaryota</taxon>
        <taxon>Viridiplantae</taxon>
        <taxon>Streptophyta</taxon>
        <taxon>Embryophyta</taxon>
        <taxon>Tracheophyta</taxon>
        <taxon>Spermatophyta</taxon>
        <taxon>Magnoliopsida</taxon>
        <taxon>Liliopsida</taxon>
        <taxon>Poales</taxon>
        <taxon>Poaceae</taxon>
        <taxon>BOP clade</taxon>
        <taxon>Oryzoideae</taxon>
        <taxon>Oryzeae</taxon>
        <taxon>Oryzinae</taxon>
        <taxon>Oryza</taxon>
        <taxon>Oryza sativa</taxon>
    </lineage>
</organism>